<name>A0AAE1Y6X9_9LAMI</name>
<evidence type="ECO:0000313" key="2">
    <source>
        <dbReference type="Proteomes" id="UP001293254"/>
    </source>
</evidence>
<comment type="caution">
    <text evidence="1">The sequence shown here is derived from an EMBL/GenBank/DDBJ whole genome shotgun (WGS) entry which is preliminary data.</text>
</comment>
<dbReference type="AlphaFoldDB" id="A0AAE1Y6X9"/>
<gene>
    <name evidence="1" type="ORF">Salat_1663100</name>
</gene>
<dbReference type="EMBL" id="JACGWO010000006">
    <property type="protein sequence ID" value="KAK4424695.1"/>
    <property type="molecule type" value="Genomic_DNA"/>
</dbReference>
<accession>A0AAE1Y6X9</accession>
<protein>
    <submittedName>
        <fullName evidence="1">Uncharacterized protein</fullName>
    </submittedName>
</protein>
<reference evidence="1" key="2">
    <citation type="journal article" date="2024" name="Plant">
        <title>Genomic evolution and insights into agronomic trait innovations of Sesamum species.</title>
        <authorList>
            <person name="Miao H."/>
            <person name="Wang L."/>
            <person name="Qu L."/>
            <person name="Liu H."/>
            <person name="Sun Y."/>
            <person name="Le M."/>
            <person name="Wang Q."/>
            <person name="Wei S."/>
            <person name="Zheng Y."/>
            <person name="Lin W."/>
            <person name="Duan Y."/>
            <person name="Cao H."/>
            <person name="Xiong S."/>
            <person name="Wang X."/>
            <person name="Wei L."/>
            <person name="Li C."/>
            <person name="Ma Q."/>
            <person name="Ju M."/>
            <person name="Zhao R."/>
            <person name="Li G."/>
            <person name="Mu C."/>
            <person name="Tian Q."/>
            <person name="Mei H."/>
            <person name="Zhang T."/>
            <person name="Gao T."/>
            <person name="Zhang H."/>
        </authorList>
    </citation>
    <scope>NUCLEOTIDE SEQUENCE</scope>
    <source>
        <strain evidence="1">3651</strain>
    </source>
</reference>
<reference evidence="1" key="1">
    <citation type="submission" date="2020-06" db="EMBL/GenBank/DDBJ databases">
        <authorList>
            <person name="Li T."/>
            <person name="Hu X."/>
            <person name="Zhang T."/>
            <person name="Song X."/>
            <person name="Zhang H."/>
            <person name="Dai N."/>
            <person name="Sheng W."/>
            <person name="Hou X."/>
            <person name="Wei L."/>
        </authorList>
    </citation>
    <scope>NUCLEOTIDE SEQUENCE</scope>
    <source>
        <strain evidence="1">3651</strain>
        <tissue evidence="1">Leaf</tissue>
    </source>
</reference>
<evidence type="ECO:0000313" key="1">
    <source>
        <dbReference type="EMBL" id="KAK4424695.1"/>
    </source>
</evidence>
<dbReference type="Proteomes" id="UP001293254">
    <property type="component" value="Unassembled WGS sequence"/>
</dbReference>
<keyword evidence="2" id="KW-1185">Reference proteome</keyword>
<sequence length="123" mass="13961">MLLFFRPPMYQIGLNNLDVWIRPRGGVVKINFDCATFRDCNAMGVGLRLVTMKVVVLVGKQHLCATSRMPKWLKLLALKLLSPWLSLFKVQRWKSEVILGRSFTISTPEISVSLLSALLNKSE</sequence>
<proteinExistence type="predicted"/>
<organism evidence="1 2">
    <name type="scientific">Sesamum alatum</name>
    <dbReference type="NCBI Taxonomy" id="300844"/>
    <lineage>
        <taxon>Eukaryota</taxon>
        <taxon>Viridiplantae</taxon>
        <taxon>Streptophyta</taxon>
        <taxon>Embryophyta</taxon>
        <taxon>Tracheophyta</taxon>
        <taxon>Spermatophyta</taxon>
        <taxon>Magnoliopsida</taxon>
        <taxon>eudicotyledons</taxon>
        <taxon>Gunneridae</taxon>
        <taxon>Pentapetalae</taxon>
        <taxon>asterids</taxon>
        <taxon>lamiids</taxon>
        <taxon>Lamiales</taxon>
        <taxon>Pedaliaceae</taxon>
        <taxon>Sesamum</taxon>
    </lineage>
</organism>